<reference evidence="1 2" key="1">
    <citation type="submission" date="2020-08" db="EMBL/GenBank/DDBJ databases">
        <title>Genome public.</title>
        <authorList>
            <person name="Liu C."/>
            <person name="Sun Q."/>
        </authorList>
    </citation>
    <scope>NUCLEOTIDE SEQUENCE [LARGE SCALE GENOMIC DNA]</scope>
    <source>
        <strain evidence="1 2">NSJ-66</strain>
    </source>
</reference>
<sequence>MTEKKITCCGIRPLIYCISREEGDPYLIHNYDGAVEFPPVTRCFILPFQGQGEYRSYEVKSKEPFQIYISADEMEVTVSADKEETVSQLAWKEFDGPPHSDVMGNSIELDFENGDIFRDTYYHFYWETLLPSVVERTRAKSYSNSDGYVVSTLQKGAYAGTYPDVDHEFQIKGRLAVADELDLAVVRRMMELQLKLMAEDPEQAFRDPCAIQPSGAREYHVRRNSLDNSENAEMFLVTGNIEIIESACFYYAALKDDDWLRGHIEGLENSLSLVESCIDRQGRLWSDVYYEDQVIKDGRECMAQALAARAFEIMAGLEAVLKRDKQEAHYRAVSGLLKGVLVQALPTGFWDASKMRFIDWVDRNSVSHDHIHLLANELPALFHYTNPDQEQGVDRLMEACFEEFQRFPSFVSARISDYTESEIGSGGPYDLCAAGRYWCWDFAYWREKGRTDILEQQLLAVCRQARMDEYRMGERYDMNYVYYHSEKNWHGAAHYYEYPCVFIWNLIAGYAGVRFALQADLEIEPMLAGDGRVRLENPQYGIEYEVAGNTIFVKNLLDRERSLLVKWKNEERLVKLRENETWSYTCGVQRPVRLFWNEEITW</sequence>
<dbReference type="InterPro" id="IPR012341">
    <property type="entry name" value="6hp_glycosidase-like_sf"/>
</dbReference>
<dbReference type="Gene3D" id="1.50.10.10">
    <property type="match status" value="1"/>
</dbReference>
<evidence type="ECO:0000313" key="2">
    <source>
        <dbReference type="Proteomes" id="UP000634672"/>
    </source>
</evidence>
<evidence type="ECO:0008006" key="3">
    <source>
        <dbReference type="Google" id="ProtNLM"/>
    </source>
</evidence>
<comment type="caution">
    <text evidence="1">The sequence shown here is derived from an EMBL/GenBank/DDBJ whole genome shotgun (WGS) entry which is preliminary data.</text>
</comment>
<dbReference type="InterPro" id="IPR008928">
    <property type="entry name" value="6-hairpin_glycosidase_sf"/>
</dbReference>
<proteinExistence type="predicted"/>
<organism evidence="1 2">
    <name type="scientific">Hungatella hominis</name>
    <dbReference type="NCBI Taxonomy" id="2763050"/>
    <lineage>
        <taxon>Bacteria</taxon>
        <taxon>Bacillati</taxon>
        <taxon>Bacillota</taxon>
        <taxon>Clostridia</taxon>
        <taxon>Lachnospirales</taxon>
        <taxon>Lachnospiraceae</taxon>
        <taxon>Hungatella</taxon>
    </lineage>
</organism>
<name>A0ABR7H7X6_9FIRM</name>
<gene>
    <name evidence="1" type="ORF">H8S75_15180</name>
</gene>
<evidence type="ECO:0000313" key="1">
    <source>
        <dbReference type="EMBL" id="MBC5709300.1"/>
    </source>
</evidence>
<dbReference type="Proteomes" id="UP000634672">
    <property type="component" value="Unassembled WGS sequence"/>
</dbReference>
<protein>
    <recommendedName>
        <fullName evidence="3">Alpha-L-rhamnosidase six-hairpin glycosidase domain-containing protein</fullName>
    </recommendedName>
</protein>
<dbReference type="SUPFAM" id="SSF48208">
    <property type="entry name" value="Six-hairpin glycosidases"/>
    <property type="match status" value="1"/>
</dbReference>
<dbReference type="RefSeq" id="WP_187022354.1">
    <property type="nucleotide sequence ID" value="NZ_JACOPB010000006.1"/>
</dbReference>
<keyword evidence="2" id="KW-1185">Reference proteome</keyword>
<dbReference type="EMBL" id="JACOPB010000006">
    <property type="protein sequence ID" value="MBC5709300.1"/>
    <property type="molecule type" value="Genomic_DNA"/>
</dbReference>
<accession>A0ABR7H7X6</accession>